<dbReference type="RefSeq" id="WP_165392305.1">
    <property type="nucleotide sequence ID" value="NZ_CP035945.1"/>
</dbReference>
<protein>
    <submittedName>
        <fullName evidence="2">Uncharacterized protein</fullName>
    </submittedName>
</protein>
<evidence type="ECO:0000313" key="2">
    <source>
        <dbReference type="EMBL" id="QBE94551.1"/>
    </source>
</evidence>
<accession>A0A4P6LR34</accession>
<dbReference type="Proteomes" id="UP000289794">
    <property type="component" value="Chromosome"/>
</dbReference>
<reference evidence="2 3" key="1">
    <citation type="submission" date="2019-01" db="EMBL/GenBank/DDBJ databases">
        <title>PMF-metabolizing Aryl O-demethylase.</title>
        <authorList>
            <person name="Kim M."/>
        </authorList>
    </citation>
    <scope>NUCLEOTIDE SEQUENCE [LARGE SCALE GENOMIC DNA]</scope>
    <source>
        <strain evidence="2 3">PMF1</strain>
    </source>
</reference>
<dbReference type="EMBL" id="CP035945">
    <property type="protein sequence ID" value="QBE94551.1"/>
    <property type="molecule type" value="Genomic_DNA"/>
</dbReference>
<name>A0A4P6LR34_9FIRM</name>
<organism evidence="2 3">
    <name type="scientific">Blautia producta</name>
    <dbReference type="NCBI Taxonomy" id="33035"/>
    <lineage>
        <taxon>Bacteria</taxon>
        <taxon>Bacillati</taxon>
        <taxon>Bacillota</taxon>
        <taxon>Clostridia</taxon>
        <taxon>Lachnospirales</taxon>
        <taxon>Lachnospiraceae</taxon>
        <taxon>Blautia</taxon>
    </lineage>
</organism>
<evidence type="ECO:0000256" key="1">
    <source>
        <dbReference type="SAM" id="MobiDB-lite"/>
    </source>
</evidence>
<dbReference type="AlphaFoldDB" id="A0A4P6LR34"/>
<gene>
    <name evidence="2" type="ORF">PMF13cell1_00042</name>
</gene>
<dbReference type="KEGG" id="bpro:PMF13cell1_00042"/>
<proteinExistence type="predicted"/>
<evidence type="ECO:0000313" key="3">
    <source>
        <dbReference type="Proteomes" id="UP000289794"/>
    </source>
</evidence>
<sequence>MGKDEKNMLGHEHTCGHEGEHGHEHTCSHEEGHEHHHTCGHEEAHEHHTHHHDETCECPSCTMKKEKLKVTSLLQDSAVVVSAEYHTAADRDRAGELLTARMETLAGRIDAQGGIIGHIKTSVELRYVEMYSLTDKTVMKKASDLPELTFYMAAIVFAVKEEELLCLVREMFEDMDRQLHEDQ</sequence>
<feature type="region of interest" description="Disordered" evidence="1">
    <location>
        <begin position="1"/>
        <end position="40"/>
    </location>
</feature>